<evidence type="ECO:0000313" key="3">
    <source>
        <dbReference type="Proteomes" id="UP000076863"/>
    </source>
</evidence>
<feature type="compositionally biased region" description="Low complexity" evidence="1">
    <location>
        <begin position="273"/>
        <end position="298"/>
    </location>
</feature>
<feature type="compositionally biased region" description="Polar residues" evidence="1">
    <location>
        <begin position="509"/>
        <end position="521"/>
    </location>
</feature>
<dbReference type="OrthoDB" id="4941035at2759"/>
<feature type="compositionally biased region" description="Polar residues" evidence="1">
    <location>
        <begin position="238"/>
        <end position="249"/>
    </location>
</feature>
<comment type="caution">
    <text evidence="2">The sequence shown here is derived from an EMBL/GenBank/DDBJ whole genome shotgun (WGS) entry which is preliminary data.</text>
</comment>
<dbReference type="EMBL" id="AZHA01000024">
    <property type="protein sequence ID" value="OAA38918.1"/>
    <property type="molecule type" value="Genomic_DNA"/>
</dbReference>
<evidence type="ECO:0000313" key="2">
    <source>
        <dbReference type="EMBL" id="OAA38918.1"/>
    </source>
</evidence>
<feature type="region of interest" description="Disordered" evidence="1">
    <location>
        <begin position="509"/>
        <end position="532"/>
    </location>
</feature>
<gene>
    <name evidence="2" type="ORF">BBO_06771</name>
</gene>
<keyword evidence="3" id="KW-1185">Reference proteome</keyword>
<reference evidence="2 3" key="1">
    <citation type="journal article" date="2016" name="Genome Biol. Evol.">
        <title>Divergent and convergent evolution of fungal pathogenicity.</title>
        <authorList>
            <person name="Shang Y."/>
            <person name="Xiao G."/>
            <person name="Zheng P."/>
            <person name="Cen K."/>
            <person name="Zhan S."/>
            <person name="Wang C."/>
        </authorList>
    </citation>
    <scope>NUCLEOTIDE SEQUENCE [LARGE SCALE GENOMIC DNA]</scope>
    <source>
        <strain evidence="2 3">RCEF 3172</strain>
    </source>
</reference>
<organism evidence="2 3">
    <name type="scientific">Beauveria brongniartii RCEF 3172</name>
    <dbReference type="NCBI Taxonomy" id="1081107"/>
    <lineage>
        <taxon>Eukaryota</taxon>
        <taxon>Fungi</taxon>
        <taxon>Dikarya</taxon>
        <taxon>Ascomycota</taxon>
        <taxon>Pezizomycotina</taxon>
        <taxon>Sordariomycetes</taxon>
        <taxon>Hypocreomycetidae</taxon>
        <taxon>Hypocreales</taxon>
        <taxon>Cordycipitaceae</taxon>
        <taxon>Beauveria</taxon>
        <taxon>Beauveria brongniartii</taxon>
    </lineage>
</organism>
<accession>A0A162J3F5</accession>
<proteinExistence type="predicted"/>
<feature type="region of interest" description="Disordered" evidence="1">
    <location>
        <begin position="102"/>
        <end position="407"/>
    </location>
</feature>
<dbReference type="AlphaFoldDB" id="A0A162J3F5"/>
<feature type="compositionally biased region" description="Gly residues" evidence="1">
    <location>
        <begin position="133"/>
        <end position="144"/>
    </location>
</feature>
<evidence type="ECO:0000256" key="1">
    <source>
        <dbReference type="SAM" id="MobiDB-lite"/>
    </source>
</evidence>
<sequence length="626" mass="62403">MVLPEKLVRVGLGLGSFLPSTAPDVSAASHDVLKLRDLGGLVGSSTTDLVRFSSTLKVARAIVEEHKRAEVIEVPTSSLVSILDRIKALEKEVEDLLNGKKVNQDSKGIEPLESGPASGDSVFSSPKSSPDGGSSGKSSGGSSGGSSSSSSDGESSIISGSSSDGGSDSSSSPSNKNSASGSNSSGGSTSTPESKPGSTGGLTTEETDCAPEHLLYRLGGGSVQRRSVTVSEHPLFRRTTNCTLDSVSGGSKGKNLPSGAAVFKEDSSSATVGGASPASGDGSADSNDGTAGKSGTTKSDTKSDTASPATDKSAEKSADESDNNFADKFTNKSGDDSDDKSAALDSQSVLSSASADGGAGKQDGASLTLTSPPSATTAATNVESEAEGSAAESEEETTITTTMTSTSYTTVTVYRRPSFTKAGLDGKYANATASISAPASASHFFENGTANSTATNTPPSPAALLFITGATGSASSPSATEISSASSVNNSSAAAADGVRAESTTTGSGQIFFENNSTASQPEAVASPSLPNTVGDVRTSSLQTVSSLASAAVTGEKVAVSPATVTSTTTSTTTITITPVGSAVKKPEAATSALATDINGALAKRRSGFQTVRTSRRRTADADEHF</sequence>
<protein>
    <submittedName>
        <fullName evidence="2">Uncharacterized protein</fullName>
    </submittedName>
</protein>
<feature type="compositionally biased region" description="Basic and acidic residues" evidence="1">
    <location>
        <begin position="329"/>
        <end position="342"/>
    </location>
</feature>
<feature type="compositionally biased region" description="Low complexity" evidence="1">
    <location>
        <begin position="398"/>
        <end position="407"/>
    </location>
</feature>
<name>A0A162J3F5_9HYPO</name>
<feature type="compositionally biased region" description="Low complexity" evidence="1">
    <location>
        <begin position="365"/>
        <end position="380"/>
    </location>
</feature>
<feature type="compositionally biased region" description="Low complexity" evidence="1">
    <location>
        <begin position="145"/>
        <end position="197"/>
    </location>
</feature>
<dbReference type="Proteomes" id="UP000076863">
    <property type="component" value="Unassembled WGS sequence"/>
</dbReference>